<feature type="transmembrane region" description="Helical" evidence="10">
    <location>
        <begin position="57"/>
        <end position="77"/>
    </location>
</feature>
<dbReference type="RefSeq" id="WP_320379528.1">
    <property type="nucleotide sequence ID" value="NZ_JAWDIQ010000001.1"/>
</dbReference>
<dbReference type="NCBIfam" id="TIGR00494">
    <property type="entry name" value="crcB"/>
    <property type="match status" value="1"/>
</dbReference>
<keyword evidence="6 10" id="KW-0407">Ion channel</keyword>
<keyword evidence="2 10" id="KW-1003">Cell membrane</keyword>
<evidence type="ECO:0000256" key="2">
    <source>
        <dbReference type="ARBA" id="ARBA00022475"/>
    </source>
</evidence>
<dbReference type="PANTHER" id="PTHR28259">
    <property type="entry name" value="FLUORIDE EXPORT PROTEIN 1-RELATED"/>
    <property type="match status" value="1"/>
</dbReference>
<evidence type="ECO:0000256" key="5">
    <source>
        <dbReference type="ARBA" id="ARBA00023136"/>
    </source>
</evidence>
<keyword evidence="10" id="KW-0813">Transport</keyword>
<name>A0ABU5CR24_9BACI</name>
<keyword evidence="12" id="KW-1185">Reference proteome</keyword>
<dbReference type="Pfam" id="PF02537">
    <property type="entry name" value="CRCB"/>
    <property type="match status" value="1"/>
</dbReference>
<sequence>MSAIFVAIGGFFGSILRYYLSHLFHKQLIGTWIANITGSVLLGLLVKLHVGHVLPEVAWYIFGVGFCGAYTTFSTFGNETMQLLLDKHYIKAFSYVFISLFVSLLLVYAIFNISFPTRHELP</sequence>
<keyword evidence="4 10" id="KW-1133">Transmembrane helix</keyword>
<comment type="catalytic activity">
    <reaction evidence="8">
        <text>fluoride(in) = fluoride(out)</text>
        <dbReference type="Rhea" id="RHEA:76159"/>
        <dbReference type="ChEBI" id="CHEBI:17051"/>
    </reaction>
    <physiologicalReaction direction="left-to-right" evidence="8">
        <dbReference type="Rhea" id="RHEA:76160"/>
    </physiologicalReaction>
</comment>
<feature type="transmembrane region" description="Helical" evidence="10">
    <location>
        <begin position="27"/>
        <end position="45"/>
    </location>
</feature>
<reference evidence="11 12" key="1">
    <citation type="submission" date="2023-10" db="EMBL/GenBank/DDBJ databases">
        <title>Virgibacillus soli CC-YMP-6 genome.</title>
        <authorList>
            <person name="Miliotis G."/>
            <person name="Sengupta P."/>
            <person name="Hameed A."/>
            <person name="Chuvochina M."/>
            <person name="Mcdonagh F."/>
            <person name="Simpson A.C."/>
            <person name="Singh N.K."/>
            <person name="Rekha P.D."/>
            <person name="Raman K."/>
            <person name="Hugenholtz P."/>
            <person name="Venkateswaran K."/>
        </authorList>
    </citation>
    <scope>NUCLEOTIDE SEQUENCE [LARGE SCALE GENOMIC DNA]</scope>
    <source>
        <strain evidence="11 12">CC-YMP-6</strain>
    </source>
</reference>
<proteinExistence type="inferred from homology"/>
<comment type="similarity">
    <text evidence="7 10">Belongs to the fluoride channel Fluc/FEX (TC 1.A.43) family.</text>
</comment>
<evidence type="ECO:0000256" key="10">
    <source>
        <dbReference type="HAMAP-Rule" id="MF_00454"/>
    </source>
</evidence>
<keyword evidence="10" id="KW-0479">Metal-binding</keyword>
<comment type="function">
    <text evidence="9 10">Fluoride-specific ion channel. Important for reducing fluoride concentration in the cell, thus reducing its toxicity.</text>
</comment>
<evidence type="ECO:0000256" key="9">
    <source>
        <dbReference type="ARBA" id="ARBA00049940"/>
    </source>
</evidence>
<evidence type="ECO:0000313" key="11">
    <source>
        <dbReference type="EMBL" id="MDY0408823.1"/>
    </source>
</evidence>
<evidence type="ECO:0000256" key="8">
    <source>
        <dbReference type="ARBA" id="ARBA00035585"/>
    </source>
</evidence>
<feature type="binding site" evidence="10">
    <location>
        <position position="71"/>
    </location>
    <ligand>
        <name>Na(+)</name>
        <dbReference type="ChEBI" id="CHEBI:29101"/>
        <note>structural</note>
    </ligand>
</feature>
<comment type="subcellular location">
    <subcellularLocation>
        <location evidence="1 10">Cell membrane</location>
        <topology evidence="1 10">Multi-pass membrane protein</topology>
    </subcellularLocation>
</comment>
<accession>A0ABU5CR24</accession>
<organism evidence="11 12">
    <name type="scientific">Paracerasibacillus soli</name>
    <dbReference type="NCBI Taxonomy" id="480284"/>
    <lineage>
        <taxon>Bacteria</taxon>
        <taxon>Bacillati</taxon>
        <taxon>Bacillota</taxon>
        <taxon>Bacilli</taxon>
        <taxon>Bacillales</taxon>
        <taxon>Bacillaceae</taxon>
        <taxon>Paracerasibacillus</taxon>
    </lineage>
</organism>
<feature type="transmembrane region" description="Helical" evidence="10">
    <location>
        <begin position="89"/>
        <end position="111"/>
    </location>
</feature>
<dbReference type="InterPro" id="IPR003691">
    <property type="entry name" value="FluC"/>
</dbReference>
<dbReference type="PANTHER" id="PTHR28259:SF1">
    <property type="entry name" value="FLUORIDE EXPORT PROTEIN 1-RELATED"/>
    <property type="match status" value="1"/>
</dbReference>
<evidence type="ECO:0000256" key="7">
    <source>
        <dbReference type="ARBA" id="ARBA00035120"/>
    </source>
</evidence>
<evidence type="ECO:0000256" key="4">
    <source>
        <dbReference type="ARBA" id="ARBA00022989"/>
    </source>
</evidence>
<comment type="caution">
    <text evidence="11">The sequence shown here is derived from an EMBL/GenBank/DDBJ whole genome shotgun (WGS) entry which is preliminary data.</text>
</comment>
<comment type="activity regulation">
    <text evidence="10">Na(+) is not transported, but it plays an essential structural role and its presence is essential for fluoride channel function.</text>
</comment>
<keyword evidence="10" id="KW-0915">Sodium</keyword>
<evidence type="ECO:0000256" key="3">
    <source>
        <dbReference type="ARBA" id="ARBA00022692"/>
    </source>
</evidence>
<keyword evidence="10" id="KW-0406">Ion transport</keyword>
<gene>
    <name evidence="10 11" type="primary">crcB</name>
    <name evidence="10" type="synonym">fluC</name>
    <name evidence="11" type="ORF">RWD45_10020</name>
</gene>
<dbReference type="Proteomes" id="UP001275315">
    <property type="component" value="Unassembled WGS sequence"/>
</dbReference>
<evidence type="ECO:0000256" key="6">
    <source>
        <dbReference type="ARBA" id="ARBA00023303"/>
    </source>
</evidence>
<evidence type="ECO:0000313" key="12">
    <source>
        <dbReference type="Proteomes" id="UP001275315"/>
    </source>
</evidence>
<evidence type="ECO:0000256" key="1">
    <source>
        <dbReference type="ARBA" id="ARBA00004651"/>
    </source>
</evidence>
<dbReference type="EMBL" id="JAWDIQ010000001">
    <property type="protein sequence ID" value="MDY0408823.1"/>
    <property type="molecule type" value="Genomic_DNA"/>
</dbReference>
<protein>
    <recommendedName>
        <fullName evidence="10">Fluoride-specific ion channel FluC</fullName>
    </recommendedName>
</protein>
<keyword evidence="3 10" id="KW-0812">Transmembrane</keyword>
<feature type="binding site" evidence="10">
    <location>
        <position position="68"/>
    </location>
    <ligand>
        <name>Na(+)</name>
        <dbReference type="ChEBI" id="CHEBI:29101"/>
        <note>structural</note>
    </ligand>
</feature>
<keyword evidence="5 10" id="KW-0472">Membrane</keyword>
<dbReference type="HAMAP" id="MF_00454">
    <property type="entry name" value="FluC"/>
    <property type="match status" value="1"/>
</dbReference>